<accession>A0A7J7XHT7</accession>
<dbReference type="EMBL" id="JABWUV010000006">
    <property type="protein sequence ID" value="KAF6349224.1"/>
    <property type="molecule type" value="Genomic_DNA"/>
</dbReference>
<sequence length="147" mass="15648">MLIVSGTPYLHSPVPREYVRLFPEALSRLQAPPQPPFSRPTRICSAISAGGGPGHSEPRRRRRGSRGGADGDRGGATGQARLRVTAASASALVATTKIRDPFACGKVGSASPGPQPSMVTACALGPLMWHSWKNRQPRAPMAYHVRE</sequence>
<evidence type="ECO:0000256" key="1">
    <source>
        <dbReference type="SAM" id="MobiDB-lite"/>
    </source>
</evidence>
<keyword evidence="3" id="KW-1185">Reference proteome</keyword>
<name>A0A7J7XHT7_MYOMY</name>
<evidence type="ECO:0000313" key="2">
    <source>
        <dbReference type="EMBL" id="KAF6349224.1"/>
    </source>
</evidence>
<gene>
    <name evidence="2" type="ORF">mMyoMyo1_011774</name>
</gene>
<evidence type="ECO:0000313" key="3">
    <source>
        <dbReference type="Proteomes" id="UP000527355"/>
    </source>
</evidence>
<protein>
    <submittedName>
        <fullName evidence="2">Uncharacterized protein</fullName>
    </submittedName>
</protein>
<reference evidence="2 3" key="1">
    <citation type="journal article" date="2020" name="Nature">
        <title>Six reference-quality genomes reveal evolution of bat adaptations.</title>
        <authorList>
            <person name="Jebb D."/>
            <person name="Huang Z."/>
            <person name="Pippel M."/>
            <person name="Hughes G.M."/>
            <person name="Lavrichenko K."/>
            <person name="Devanna P."/>
            <person name="Winkler S."/>
            <person name="Jermiin L.S."/>
            <person name="Skirmuntt E.C."/>
            <person name="Katzourakis A."/>
            <person name="Burkitt-Gray L."/>
            <person name="Ray D.A."/>
            <person name="Sullivan K.A.M."/>
            <person name="Roscito J.G."/>
            <person name="Kirilenko B.M."/>
            <person name="Davalos L.M."/>
            <person name="Corthals A.P."/>
            <person name="Power M.L."/>
            <person name="Jones G."/>
            <person name="Ransome R.D."/>
            <person name="Dechmann D.K.N."/>
            <person name="Locatelli A.G."/>
            <person name="Puechmaille S.J."/>
            <person name="Fedrigo O."/>
            <person name="Jarvis E.D."/>
            <person name="Hiller M."/>
            <person name="Vernes S.C."/>
            <person name="Myers E.W."/>
            <person name="Teeling E.C."/>
        </authorList>
    </citation>
    <scope>NUCLEOTIDE SEQUENCE [LARGE SCALE GENOMIC DNA]</scope>
    <source>
        <strain evidence="2">MMyoMyo1</strain>
        <tissue evidence="2">Flight muscle</tissue>
    </source>
</reference>
<dbReference type="AlphaFoldDB" id="A0A7J7XHT7"/>
<proteinExistence type="predicted"/>
<comment type="caution">
    <text evidence="2">The sequence shown here is derived from an EMBL/GenBank/DDBJ whole genome shotgun (WGS) entry which is preliminary data.</text>
</comment>
<feature type="region of interest" description="Disordered" evidence="1">
    <location>
        <begin position="29"/>
        <end position="81"/>
    </location>
</feature>
<dbReference type="Proteomes" id="UP000527355">
    <property type="component" value="Unassembled WGS sequence"/>
</dbReference>
<organism evidence="2 3">
    <name type="scientific">Myotis myotis</name>
    <name type="common">Greater mouse-eared bat</name>
    <name type="synonym">Vespertilio myotis</name>
    <dbReference type="NCBI Taxonomy" id="51298"/>
    <lineage>
        <taxon>Eukaryota</taxon>
        <taxon>Metazoa</taxon>
        <taxon>Chordata</taxon>
        <taxon>Craniata</taxon>
        <taxon>Vertebrata</taxon>
        <taxon>Euteleostomi</taxon>
        <taxon>Mammalia</taxon>
        <taxon>Eutheria</taxon>
        <taxon>Laurasiatheria</taxon>
        <taxon>Chiroptera</taxon>
        <taxon>Yangochiroptera</taxon>
        <taxon>Vespertilionidae</taxon>
        <taxon>Myotis</taxon>
    </lineage>
</organism>
<dbReference type="VEuPathDB" id="HostDB:GeneID_118657573"/>